<accession>A0A811T2K1</accession>
<proteinExistence type="predicted"/>
<evidence type="ECO:0000313" key="2">
    <source>
        <dbReference type="Proteomes" id="UP000634805"/>
    </source>
</evidence>
<name>A0A811T2K1_9EURY</name>
<dbReference type="Proteomes" id="UP000634805">
    <property type="component" value="Unassembled WGS sequence"/>
</dbReference>
<dbReference type="EMBL" id="CAJHIS010000002">
    <property type="protein sequence ID" value="CAD6491456.1"/>
    <property type="molecule type" value="Genomic_DNA"/>
</dbReference>
<dbReference type="AlphaFoldDB" id="A0A811T2K1"/>
<reference evidence="1" key="1">
    <citation type="submission" date="2020-10" db="EMBL/GenBank/DDBJ databases">
        <authorList>
            <person name="Hahn C.J."/>
            <person name="Laso-Perez R."/>
            <person name="Vulcano F."/>
            <person name="Vaziourakis K.-M."/>
            <person name="Stokke R."/>
            <person name="Steen I.H."/>
            <person name="Teske A."/>
            <person name="Boetius A."/>
            <person name="Liebeke M."/>
            <person name="Amann R."/>
            <person name="Knittel K."/>
        </authorList>
    </citation>
    <scope>NUCLEOTIDE SEQUENCE</scope>
    <source>
        <strain evidence="1">Gfbio:e3339647-f889-4370-9287-4fb5cb688e4c:AG392D22_GoMArc1</strain>
    </source>
</reference>
<evidence type="ECO:0000313" key="1">
    <source>
        <dbReference type="EMBL" id="CAD6491456.1"/>
    </source>
</evidence>
<protein>
    <submittedName>
        <fullName evidence="1">Uncharacterized protein</fullName>
    </submittedName>
</protein>
<gene>
    <name evidence="1" type="ORF">EMLJLAPB_00155</name>
</gene>
<sequence>MSPLALLESEIAKALSLFQGDTAVLEGLIRVVRCSGKEYPGYLLIKPCLRAIGALGDESGKELLEYQKDQGNVTAKAALELFGRAWEDIKYKEKEIEEISKGEIKAEVEKKELDKKEETKKSGFFKKLFS</sequence>
<comment type="caution">
    <text evidence="1">The sequence shown here is derived from an EMBL/GenBank/DDBJ whole genome shotgun (WGS) entry which is preliminary data.</text>
</comment>
<organism evidence="1 2">
    <name type="scientific">Candidatus Argoarchaeum ethanivorans</name>
    <dbReference type="NCBI Taxonomy" id="2608793"/>
    <lineage>
        <taxon>Archaea</taxon>
        <taxon>Methanobacteriati</taxon>
        <taxon>Methanobacteriota</taxon>
        <taxon>Stenosarchaea group</taxon>
        <taxon>Methanomicrobia</taxon>
        <taxon>Methanosarcinales</taxon>
        <taxon>Methanosarcinales incertae sedis</taxon>
        <taxon>GOM Arc I cluster</taxon>
        <taxon>Candidatus Argoarchaeum</taxon>
    </lineage>
</organism>